<dbReference type="GO" id="GO:0030170">
    <property type="term" value="F:pyridoxal phosphate binding"/>
    <property type="evidence" value="ECO:0007669"/>
    <property type="project" value="InterPro"/>
</dbReference>
<name>A0A4Q9FEG6_9FLAO</name>
<dbReference type="GO" id="GO:0003824">
    <property type="term" value="F:catalytic activity"/>
    <property type="evidence" value="ECO:0007669"/>
    <property type="project" value="InterPro"/>
</dbReference>
<sequence>MYIKSTNISEPKTILWQNKEVSTGIFKIPTQNPIYLGKQGVNNDFIADKKVHGGTFKACYLFSADHYPYWKTLYPDLDWNWGMFGENLTVNGMNETQMMVGDIYKIGEASVQVTQPREPCFKFGAKFGSQNILKQFIDHGFPGTYVSVIEEGLVRTKDKLTLVDRLEESLTVAELYNLIFSKVKSQNLLNIAVSLNILPERKREKLKQFIV</sequence>
<proteinExistence type="predicted"/>
<gene>
    <name evidence="2" type="ORF">EYD45_13180</name>
</gene>
<dbReference type="InterPro" id="IPR005302">
    <property type="entry name" value="MoCF_Sase_C"/>
</dbReference>
<dbReference type="RefSeq" id="WP_130965028.1">
    <property type="nucleotide sequence ID" value="NZ_SIRT01000012.1"/>
</dbReference>
<protein>
    <submittedName>
        <fullName evidence="2">MOSC domain-containing protein</fullName>
    </submittedName>
</protein>
<evidence type="ECO:0000313" key="2">
    <source>
        <dbReference type="EMBL" id="TBN01353.1"/>
    </source>
</evidence>
<dbReference type="Gene3D" id="2.40.33.20">
    <property type="entry name" value="PK beta-barrel domain-like"/>
    <property type="match status" value="1"/>
</dbReference>
<dbReference type="SUPFAM" id="SSF50800">
    <property type="entry name" value="PK beta-barrel domain-like"/>
    <property type="match status" value="1"/>
</dbReference>
<reference evidence="2 3" key="1">
    <citation type="submission" date="2019-02" db="EMBL/GenBank/DDBJ databases">
        <title>Hyunsoonleella sp., isolated from marine sediment.</title>
        <authorList>
            <person name="Liu B.-T."/>
        </authorList>
    </citation>
    <scope>NUCLEOTIDE SEQUENCE [LARGE SCALE GENOMIC DNA]</scope>
    <source>
        <strain evidence="2 3">T58</strain>
    </source>
</reference>
<dbReference type="Pfam" id="PF03473">
    <property type="entry name" value="MOSC"/>
    <property type="match status" value="1"/>
</dbReference>
<evidence type="ECO:0000259" key="1">
    <source>
        <dbReference type="PROSITE" id="PS51340"/>
    </source>
</evidence>
<feature type="domain" description="MOSC" evidence="1">
    <location>
        <begin position="28"/>
        <end position="163"/>
    </location>
</feature>
<comment type="caution">
    <text evidence="2">The sequence shown here is derived from an EMBL/GenBank/DDBJ whole genome shotgun (WGS) entry which is preliminary data.</text>
</comment>
<dbReference type="EMBL" id="SIRT01000012">
    <property type="protein sequence ID" value="TBN01353.1"/>
    <property type="molecule type" value="Genomic_DNA"/>
</dbReference>
<dbReference type="InterPro" id="IPR011037">
    <property type="entry name" value="Pyrv_Knase-like_insert_dom_sf"/>
</dbReference>
<dbReference type="AlphaFoldDB" id="A0A4Q9FEG6"/>
<dbReference type="GO" id="GO:0030151">
    <property type="term" value="F:molybdenum ion binding"/>
    <property type="evidence" value="ECO:0007669"/>
    <property type="project" value="InterPro"/>
</dbReference>
<dbReference type="PANTHER" id="PTHR30212:SF2">
    <property type="entry name" value="PROTEIN YIIM"/>
    <property type="match status" value="1"/>
</dbReference>
<accession>A0A4Q9FEG6</accession>
<dbReference type="InterPro" id="IPR052353">
    <property type="entry name" value="Benzoxazolinone_Detox_Enz"/>
</dbReference>
<dbReference type="PANTHER" id="PTHR30212">
    <property type="entry name" value="PROTEIN YIIM"/>
    <property type="match status" value="1"/>
</dbReference>
<dbReference type="PROSITE" id="PS51340">
    <property type="entry name" value="MOSC"/>
    <property type="match status" value="1"/>
</dbReference>
<evidence type="ECO:0000313" key="3">
    <source>
        <dbReference type="Proteomes" id="UP000291142"/>
    </source>
</evidence>
<organism evidence="2 3">
    <name type="scientific">Hyunsoonleella flava</name>
    <dbReference type="NCBI Taxonomy" id="2527939"/>
    <lineage>
        <taxon>Bacteria</taxon>
        <taxon>Pseudomonadati</taxon>
        <taxon>Bacteroidota</taxon>
        <taxon>Flavobacteriia</taxon>
        <taxon>Flavobacteriales</taxon>
        <taxon>Flavobacteriaceae</taxon>
    </lineage>
</organism>
<keyword evidence="3" id="KW-1185">Reference proteome</keyword>
<dbReference type="OrthoDB" id="9786134at2"/>
<dbReference type="Proteomes" id="UP000291142">
    <property type="component" value="Unassembled WGS sequence"/>
</dbReference>